<dbReference type="EMBL" id="UYJE01004130">
    <property type="protein sequence ID" value="VDI25240.1"/>
    <property type="molecule type" value="Genomic_DNA"/>
</dbReference>
<feature type="compositionally biased region" description="Basic and acidic residues" evidence="6">
    <location>
        <begin position="107"/>
        <end position="119"/>
    </location>
</feature>
<evidence type="ECO:0000256" key="6">
    <source>
        <dbReference type="SAM" id="MobiDB-lite"/>
    </source>
</evidence>
<gene>
    <name evidence="9" type="ORF">MGAL_10B067853</name>
</gene>
<feature type="compositionally biased region" description="Basic and acidic residues" evidence="6">
    <location>
        <begin position="717"/>
        <end position="730"/>
    </location>
</feature>
<evidence type="ECO:0000313" key="10">
    <source>
        <dbReference type="Proteomes" id="UP000596742"/>
    </source>
</evidence>
<dbReference type="CDD" id="cd11304">
    <property type="entry name" value="Cadherin_repeat"/>
    <property type="match status" value="1"/>
</dbReference>
<evidence type="ECO:0000313" key="9">
    <source>
        <dbReference type="EMBL" id="VDI25240.1"/>
    </source>
</evidence>
<feature type="compositionally biased region" description="Polar residues" evidence="6">
    <location>
        <begin position="375"/>
        <end position="399"/>
    </location>
</feature>
<feature type="compositionally biased region" description="Polar residues" evidence="6">
    <location>
        <begin position="792"/>
        <end position="806"/>
    </location>
</feature>
<feature type="compositionally biased region" description="Acidic residues" evidence="6">
    <location>
        <begin position="677"/>
        <end position="686"/>
    </location>
</feature>
<feature type="region of interest" description="Disordered" evidence="6">
    <location>
        <begin position="788"/>
        <end position="995"/>
    </location>
</feature>
<dbReference type="PROSITE" id="PS00022">
    <property type="entry name" value="EGF_1"/>
    <property type="match status" value="2"/>
</dbReference>
<feature type="compositionally biased region" description="Acidic residues" evidence="6">
    <location>
        <begin position="901"/>
        <end position="914"/>
    </location>
</feature>
<feature type="compositionally biased region" description="Basic and acidic residues" evidence="6">
    <location>
        <begin position="986"/>
        <end position="995"/>
    </location>
</feature>
<dbReference type="GO" id="GO:0005112">
    <property type="term" value="F:Notch binding"/>
    <property type="evidence" value="ECO:0007669"/>
    <property type="project" value="TreeGrafter"/>
</dbReference>
<evidence type="ECO:0000256" key="7">
    <source>
        <dbReference type="SAM" id="SignalP"/>
    </source>
</evidence>
<proteinExistence type="predicted"/>
<feature type="chain" id="PRO_5032316639" description="EGF-like domain-containing protein" evidence="7">
    <location>
        <begin position="23"/>
        <end position="1691"/>
    </location>
</feature>
<feature type="compositionally biased region" description="Basic and acidic residues" evidence="6">
    <location>
        <begin position="915"/>
        <end position="971"/>
    </location>
</feature>
<comment type="caution">
    <text evidence="9">The sequence shown here is derived from an EMBL/GenBank/DDBJ whole genome shotgun (WGS) entry which is preliminary data.</text>
</comment>
<keyword evidence="1 5" id="KW-0245">EGF-like domain</keyword>
<feature type="compositionally biased region" description="Basic and acidic residues" evidence="6">
    <location>
        <begin position="85"/>
        <end position="99"/>
    </location>
</feature>
<feature type="compositionally biased region" description="Basic and acidic residues" evidence="6">
    <location>
        <begin position="811"/>
        <end position="821"/>
    </location>
</feature>
<organism evidence="9 10">
    <name type="scientific">Mytilus galloprovincialis</name>
    <name type="common">Mediterranean mussel</name>
    <dbReference type="NCBI Taxonomy" id="29158"/>
    <lineage>
        <taxon>Eukaryota</taxon>
        <taxon>Metazoa</taxon>
        <taxon>Spiralia</taxon>
        <taxon>Lophotrochozoa</taxon>
        <taxon>Mollusca</taxon>
        <taxon>Bivalvia</taxon>
        <taxon>Autobranchia</taxon>
        <taxon>Pteriomorphia</taxon>
        <taxon>Mytilida</taxon>
        <taxon>Mytiloidea</taxon>
        <taxon>Mytilidae</taxon>
        <taxon>Mytilinae</taxon>
        <taxon>Mytilus</taxon>
    </lineage>
</organism>
<feature type="region of interest" description="Disordered" evidence="6">
    <location>
        <begin position="715"/>
        <end position="776"/>
    </location>
</feature>
<feature type="compositionally biased region" description="Basic and acidic residues" evidence="6">
    <location>
        <begin position="744"/>
        <end position="760"/>
    </location>
</feature>
<evidence type="ECO:0000256" key="5">
    <source>
        <dbReference type="PROSITE-ProRule" id="PRU00076"/>
    </source>
</evidence>
<dbReference type="PANTHER" id="PTHR12916:SF4">
    <property type="entry name" value="UNINFLATABLE, ISOFORM C"/>
    <property type="match status" value="1"/>
</dbReference>
<feature type="compositionally biased region" description="Acidic residues" evidence="6">
    <location>
        <begin position="69"/>
        <end position="84"/>
    </location>
</feature>
<keyword evidence="4 5" id="KW-1015">Disulfide bond</keyword>
<feature type="region of interest" description="Disordered" evidence="6">
    <location>
        <begin position="44"/>
        <end position="119"/>
    </location>
</feature>
<feature type="compositionally biased region" description="Acidic residues" evidence="6">
    <location>
        <begin position="972"/>
        <end position="985"/>
    </location>
</feature>
<feature type="disulfide bond" evidence="5">
    <location>
        <begin position="1224"/>
        <end position="1233"/>
    </location>
</feature>
<feature type="compositionally biased region" description="Basic and acidic residues" evidence="6">
    <location>
        <begin position="434"/>
        <end position="459"/>
    </location>
</feature>
<feature type="disulfide bond" evidence="5">
    <location>
        <begin position="1186"/>
        <end position="1195"/>
    </location>
</feature>
<dbReference type="PROSITE" id="PS01186">
    <property type="entry name" value="EGF_2"/>
    <property type="match status" value="2"/>
</dbReference>
<evidence type="ECO:0000256" key="2">
    <source>
        <dbReference type="ARBA" id="ARBA00022729"/>
    </source>
</evidence>
<feature type="domain" description="EGF-like" evidence="8">
    <location>
        <begin position="1198"/>
        <end position="1234"/>
    </location>
</feature>
<feature type="compositionally biased region" description="Basic and acidic residues" evidence="6">
    <location>
        <begin position="576"/>
        <end position="602"/>
    </location>
</feature>
<feature type="region of interest" description="Disordered" evidence="6">
    <location>
        <begin position="352"/>
        <end position="687"/>
    </location>
</feature>
<feature type="compositionally biased region" description="Basic and acidic residues" evidence="6">
    <location>
        <begin position="524"/>
        <end position="534"/>
    </location>
</feature>
<feature type="compositionally biased region" description="Acidic residues" evidence="6">
    <location>
        <begin position="359"/>
        <end position="368"/>
    </location>
</feature>
<dbReference type="SMART" id="SM00181">
    <property type="entry name" value="EGF"/>
    <property type="match status" value="2"/>
</dbReference>
<sequence>MHKLGVIVFTCFLLVLVPLVSGDDDKNTDTQEKETKNVDFKSDIKLPKFEKEDEDENEDEKVNINNDVSNDETDSNFDEPTSEDLDLKSDETESSDKSDTYSIIESVNKKTNEKSDREVQKSLSVTAPFNSNIFSESVEDDTYADTEISDTELMALLDKLSKYDESEIHMINRKELMNVKDTKNQHLSTEHNTERGNNLKGLDEKVEVGHTFIEKEAKSKFKTGNNENKDNSNLFKVIEDKVFTPMKINDDTSETIDSGEIRDNKPFKTTLRENDDIKKELHLVVPNNPITSSSVLDFAAIENKQRHNAKVSHNKEVNTFGTGDYLNRGKVIIENKDISRLLKSKDDIQSKFTEKESVSDQDESEESISQESINIKASSTQSATQDVRQDISDLNGSSKHGTDDESSEDDTNETDSLNDRTEAESSRTIINVEDSPKHVKEKEVIKEVIKEINTDVSDVKRKRNDGGFRQMNIEANNPLKQGKSESTSQNHIDSNHPLKDETEESSSEEIKEVKQGKNGNTSQKHIDSNHPLKDETEESSSEEIKEVKQEKSENNSQKHIDSNHPLKDETEESSSEEIKEVKQGKSENTSQKHIDPNHPLKDETDESSSEEIKEVKQGNSENTSQKHIDSNHPLKDETEESSSEEIKEVKQSAKDETRDHVIRLNTEVNTPSKTPTEEDIDQDDIDINPSKHATKVIMVEEISSKHLNDKTVINENIESRVPSEHQDDTQQSKTTTEVLKVKQKNSEIKDTSEEKSDKKANHLSVNSEEDTKGDSLYVKDFFKLPIEKKINQETIKSNDPVEQTSVKHVRQTNDDKDVIENREEDDDSQETSEKVDNIQKIFEEDDDIQKTSEEEDDSQKPSEEEEDSQKTYEEEGDSQKTSEEENSQKTSEEEDSQKTYEEEEDSQETSEKEDDIQKTFEEDDDIQKTSEEEDDSQKTSEEEEDSQKTSEEEDDSQKTSEEEEDSQKTFEEYDEVDNSNEEISEENVKTDDLFKDPKEENAVEIEQPVKSFIKFPTVSLFENNDLRIKKKTKMTAESFYLDDNDEPEETSNILKVTNDDRSSLNNPPVIGIRKVNPASNIFNMAEEPVKSRKLLEQLDDTIDSTDDGSEASEIAESYLDGIVSNSTEIPVEETTFETSTSPEPIEHIEDTTAIVDFTPADLACMSNPCANGTCQDVSSGGYICLCNFGFTGNNCENTIDPCIMNPCPRGATCLPDGASRICVCRDGFKGPNCEQGDVLVVCNDLTIEHNLNVDDVIKCAKTVNSTPDDLCYDPDDTIIYDLNTTAEAFSGYIDYNQTVACLKVNPAQVTQPDYCDDRINRPWRKATSTVCITFNKPPEFLPSFPVTVNIRDVQIGDPLMIVQTVDDLSFDTPSLSIEDVFPDVYKPNFRISGAGEISFGSIPDTIPNDSLNLLIRIKVNDNGMPPLEARATVNITLVDIDLQCSFPKEIYLGISSNTTILGLPLIFGAQGTIVVTRGSKIDLQAGDYNISVQISAGTVASFTLDFILHVDYYEPSCYNLSPEVMIHKSTPPGNCFPAFFCNETQTGNIRCSESLSGSLSPYLSTSCTISASEITMEICVKSYLQNVNVKYDVTGTVENDFGVTDIVTTVNVFNKPPVILNTPLTTNVSEDAPFGIEVLTIEVEDDFPSPVIELLGTGQSIPFSLNGTDIFLSGKLDFEIRNRYDLTILVS</sequence>
<feature type="signal peptide" evidence="7">
    <location>
        <begin position="1"/>
        <end position="22"/>
    </location>
</feature>
<reference evidence="9" key="1">
    <citation type="submission" date="2018-11" db="EMBL/GenBank/DDBJ databases">
        <authorList>
            <person name="Alioto T."/>
            <person name="Alioto T."/>
        </authorList>
    </citation>
    <scope>NUCLEOTIDE SEQUENCE</scope>
</reference>
<feature type="compositionally biased region" description="Basic and acidic residues" evidence="6">
    <location>
        <begin position="644"/>
        <end position="662"/>
    </location>
</feature>
<keyword evidence="10" id="KW-1185">Reference proteome</keyword>
<dbReference type="PROSITE" id="PS50026">
    <property type="entry name" value="EGF_3"/>
    <property type="match status" value="2"/>
</dbReference>
<accession>A0A8B6DY24</accession>
<feature type="compositionally biased region" description="Basic and acidic residues" evidence="6">
    <location>
        <begin position="624"/>
        <end position="636"/>
    </location>
</feature>
<dbReference type="GO" id="GO:0005509">
    <property type="term" value="F:calcium ion binding"/>
    <property type="evidence" value="ECO:0007669"/>
    <property type="project" value="InterPro"/>
</dbReference>
<dbReference type="SMART" id="SM00179">
    <property type="entry name" value="EGF_CA"/>
    <property type="match status" value="2"/>
</dbReference>
<dbReference type="CDD" id="cd00054">
    <property type="entry name" value="EGF_CA"/>
    <property type="match status" value="2"/>
</dbReference>
<protein>
    <recommendedName>
        <fullName evidence="8">EGF-like domain-containing protein</fullName>
    </recommendedName>
</protein>
<feature type="compositionally biased region" description="Basic and acidic residues" evidence="6">
    <location>
        <begin position="848"/>
        <end position="900"/>
    </location>
</feature>
<dbReference type="InterPro" id="IPR000742">
    <property type="entry name" value="EGF"/>
</dbReference>
<dbReference type="Gene3D" id="2.10.25.10">
    <property type="entry name" value="Laminin"/>
    <property type="match status" value="2"/>
</dbReference>
<feature type="disulfide bond" evidence="5">
    <location>
        <begin position="1164"/>
        <end position="1174"/>
    </location>
</feature>
<dbReference type="Proteomes" id="UP000596742">
    <property type="component" value="Unassembled WGS sequence"/>
</dbReference>
<feature type="compositionally biased region" description="Basic and acidic residues" evidence="6">
    <location>
        <begin position="542"/>
        <end position="568"/>
    </location>
</feature>
<comment type="caution">
    <text evidence="5">Lacks conserved residue(s) required for the propagation of feature annotation.</text>
</comment>
<dbReference type="PANTHER" id="PTHR12916">
    <property type="entry name" value="CYTOCHROME C OXIDASE POLYPEPTIDE VIC-2"/>
    <property type="match status" value="1"/>
</dbReference>
<evidence type="ECO:0000259" key="8">
    <source>
        <dbReference type="PROSITE" id="PS50026"/>
    </source>
</evidence>
<dbReference type="GO" id="GO:0007219">
    <property type="term" value="P:Notch signaling pathway"/>
    <property type="evidence" value="ECO:0007669"/>
    <property type="project" value="TreeGrafter"/>
</dbReference>
<name>A0A8B6DY24_MYTGA</name>
<dbReference type="InterPro" id="IPR015919">
    <property type="entry name" value="Cadherin-like_sf"/>
</dbReference>
<keyword evidence="2 7" id="KW-0732">Signal</keyword>
<evidence type="ECO:0000256" key="1">
    <source>
        <dbReference type="ARBA" id="ARBA00022536"/>
    </source>
</evidence>
<evidence type="ECO:0000256" key="3">
    <source>
        <dbReference type="ARBA" id="ARBA00022737"/>
    </source>
</evidence>
<dbReference type="InterPro" id="IPR001881">
    <property type="entry name" value="EGF-like_Ca-bd_dom"/>
</dbReference>
<feature type="domain" description="EGF-like" evidence="8">
    <location>
        <begin position="1160"/>
        <end position="1196"/>
    </location>
</feature>
<dbReference type="SUPFAM" id="SSF49313">
    <property type="entry name" value="Cadherin-like"/>
    <property type="match status" value="1"/>
</dbReference>
<evidence type="ECO:0000256" key="4">
    <source>
        <dbReference type="ARBA" id="ARBA00023157"/>
    </source>
</evidence>
<keyword evidence="3" id="KW-0677">Repeat</keyword>
<feature type="compositionally biased region" description="Acidic residues" evidence="6">
    <location>
        <begin position="404"/>
        <end position="413"/>
    </location>
</feature>
<dbReference type="SUPFAM" id="SSF57196">
    <property type="entry name" value="EGF/Laminin"/>
    <property type="match status" value="2"/>
</dbReference>
<dbReference type="GO" id="GO:0016020">
    <property type="term" value="C:membrane"/>
    <property type="evidence" value="ECO:0007669"/>
    <property type="project" value="InterPro"/>
</dbReference>
<feature type="compositionally biased region" description="Polar residues" evidence="6">
    <location>
        <begin position="473"/>
        <end position="492"/>
    </location>
</feature>